<comment type="caution">
    <text evidence="9">The sequence shown here is derived from an EMBL/GenBank/DDBJ whole genome shotgun (WGS) entry which is preliminary data.</text>
</comment>
<dbReference type="CDD" id="cd14014">
    <property type="entry name" value="STKc_PknB_like"/>
    <property type="match status" value="1"/>
</dbReference>
<keyword evidence="7" id="KW-0472">Membrane</keyword>
<feature type="domain" description="Protein kinase" evidence="8">
    <location>
        <begin position="16"/>
        <end position="260"/>
    </location>
</feature>
<accession>A0A7W5H6S4</accession>
<dbReference type="Proteomes" id="UP000536179">
    <property type="component" value="Unassembled WGS sequence"/>
</dbReference>
<dbReference type="EMBL" id="JACHXU010000019">
    <property type="protein sequence ID" value="MBB3208882.1"/>
    <property type="molecule type" value="Genomic_DNA"/>
</dbReference>
<evidence type="ECO:0000256" key="7">
    <source>
        <dbReference type="SAM" id="Phobius"/>
    </source>
</evidence>
<dbReference type="Pfam" id="PF00069">
    <property type="entry name" value="Pkinase"/>
    <property type="match status" value="1"/>
</dbReference>
<keyword evidence="7" id="KW-0812">Transmembrane</keyword>
<feature type="transmembrane region" description="Helical" evidence="7">
    <location>
        <begin position="438"/>
        <end position="456"/>
    </location>
</feature>
<keyword evidence="7" id="KW-1133">Transmembrane helix</keyword>
<evidence type="ECO:0000256" key="5">
    <source>
        <dbReference type="PROSITE-ProRule" id="PRU10141"/>
    </source>
</evidence>
<feature type="transmembrane region" description="Helical" evidence="7">
    <location>
        <begin position="346"/>
        <end position="365"/>
    </location>
</feature>
<dbReference type="PROSITE" id="PS00107">
    <property type="entry name" value="PROTEIN_KINASE_ATP"/>
    <property type="match status" value="1"/>
</dbReference>
<dbReference type="InterPro" id="IPR008271">
    <property type="entry name" value="Ser/Thr_kinase_AS"/>
</dbReference>
<keyword evidence="4 5" id="KW-0067">ATP-binding</keyword>
<reference evidence="9 10" key="1">
    <citation type="submission" date="2020-08" db="EMBL/GenBank/DDBJ databases">
        <title>Genomic Encyclopedia of Type Strains, Phase III (KMG-III): the genomes of soil and plant-associated and newly described type strains.</title>
        <authorList>
            <person name="Whitman W."/>
        </authorList>
    </citation>
    <scope>NUCLEOTIDE SEQUENCE [LARGE SCALE GENOMIC DNA]</scope>
    <source>
        <strain evidence="9 10">CECT 8075</strain>
    </source>
</reference>
<sequence length="550" mass="59556">MPAYRYQTGDSPLDGYTIQHALGRGGFGEVYFAISDAGREVALKAVQNYEDIELRGISHCMNLKSQHLVMIFDVKKDHEGTAWVIMEYVAGANLREILDEAPSGLGTEQATYFLRELCSGLSYLHDAGVVHRDLKPNNIFFEDGVVKIGDYSLSKAITTSHRSGHTTTVGSVHYMAPEISRGQYDKTVDIYALGVILFEMLTGAPPFEGDSMGEVLMKHLSSDPDVSGLPAPFDRIVAKAMNRDPDQRYQSASEMKRDLTPGNTLDHSRPPATLSMIGERAVRQRADSKPSEAALAETFVTPVALRDTHQDESLPFERPSGSDLSSVGLRWRPNQTGPLAKDSTSIGVRLLIAAAACLMLVPLGCMGDLKPWFWGDVFTLSLVCAAGSSIACWGYLAAMPHGSGLLNAILTRGIAVAPFIVIGILFDSMPPHMELNPYISIVVGLMTAHAIMDYRCLLSADRYPRISMTKTGMAGGITMIATALYDEGEDHILFGIAIACASSIVIQLVAPHRRPINSTGQAVNPSDTVDQKSPNLLVKNQPASPAFAKS</sequence>
<dbReference type="PANTHER" id="PTHR43289:SF6">
    <property type="entry name" value="SERINE_THREONINE-PROTEIN KINASE NEKL-3"/>
    <property type="match status" value="1"/>
</dbReference>
<dbReference type="RefSeq" id="WP_184307106.1">
    <property type="nucleotide sequence ID" value="NZ_JACHXU010000019.1"/>
</dbReference>
<evidence type="ECO:0000256" key="3">
    <source>
        <dbReference type="ARBA" id="ARBA00022777"/>
    </source>
</evidence>
<dbReference type="PANTHER" id="PTHR43289">
    <property type="entry name" value="MITOGEN-ACTIVATED PROTEIN KINASE KINASE KINASE 20-RELATED"/>
    <property type="match status" value="1"/>
</dbReference>
<dbReference type="GO" id="GO:0005524">
    <property type="term" value="F:ATP binding"/>
    <property type="evidence" value="ECO:0007669"/>
    <property type="project" value="UniProtKB-UniRule"/>
</dbReference>
<keyword evidence="3 9" id="KW-0418">Kinase</keyword>
<proteinExistence type="predicted"/>
<evidence type="ECO:0000313" key="10">
    <source>
        <dbReference type="Proteomes" id="UP000536179"/>
    </source>
</evidence>
<dbReference type="Gene3D" id="1.10.510.10">
    <property type="entry name" value="Transferase(Phosphotransferase) domain 1"/>
    <property type="match status" value="1"/>
</dbReference>
<dbReference type="InterPro" id="IPR011009">
    <property type="entry name" value="Kinase-like_dom_sf"/>
</dbReference>
<name>A0A7W5H6S4_9BACT</name>
<evidence type="ECO:0000256" key="6">
    <source>
        <dbReference type="SAM" id="MobiDB-lite"/>
    </source>
</evidence>
<evidence type="ECO:0000256" key="4">
    <source>
        <dbReference type="ARBA" id="ARBA00022840"/>
    </source>
</evidence>
<feature type="transmembrane region" description="Helical" evidence="7">
    <location>
        <begin position="405"/>
        <end position="426"/>
    </location>
</feature>
<gene>
    <name evidence="9" type="ORF">FHS27_004716</name>
</gene>
<dbReference type="AlphaFoldDB" id="A0A7W5H6S4"/>
<feature type="binding site" evidence="5">
    <location>
        <position position="44"/>
    </location>
    <ligand>
        <name>ATP</name>
        <dbReference type="ChEBI" id="CHEBI:30616"/>
    </ligand>
</feature>
<keyword evidence="2 5" id="KW-0547">Nucleotide-binding</keyword>
<keyword evidence="9" id="KW-0723">Serine/threonine-protein kinase</keyword>
<dbReference type="PROSITE" id="PS50011">
    <property type="entry name" value="PROTEIN_KINASE_DOM"/>
    <property type="match status" value="1"/>
</dbReference>
<evidence type="ECO:0000256" key="2">
    <source>
        <dbReference type="ARBA" id="ARBA00022741"/>
    </source>
</evidence>
<keyword evidence="10" id="KW-1185">Reference proteome</keyword>
<evidence type="ECO:0000259" key="8">
    <source>
        <dbReference type="PROSITE" id="PS50011"/>
    </source>
</evidence>
<feature type="region of interest" description="Disordered" evidence="6">
    <location>
        <begin position="519"/>
        <end position="550"/>
    </location>
</feature>
<protein>
    <submittedName>
        <fullName evidence="9">Serine/threonine protein kinase</fullName>
    </submittedName>
</protein>
<organism evidence="9 10">
    <name type="scientific">Aporhodopirellula rubra</name>
    <dbReference type="NCBI Taxonomy" id="980271"/>
    <lineage>
        <taxon>Bacteria</taxon>
        <taxon>Pseudomonadati</taxon>
        <taxon>Planctomycetota</taxon>
        <taxon>Planctomycetia</taxon>
        <taxon>Pirellulales</taxon>
        <taxon>Pirellulaceae</taxon>
        <taxon>Aporhodopirellula</taxon>
    </lineage>
</organism>
<evidence type="ECO:0000313" key="9">
    <source>
        <dbReference type="EMBL" id="MBB3208882.1"/>
    </source>
</evidence>
<dbReference type="PROSITE" id="PS00108">
    <property type="entry name" value="PROTEIN_KINASE_ST"/>
    <property type="match status" value="1"/>
</dbReference>
<feature type="compositionally biased region" description="Polar residues" evidence="6">
    <location>
        <begin position="519"/>
        <end position="534"/>
    </location>
</feature>
<feature type="region of interest" description="Disordered" evidence="6">
    <location>
        <begin position="245"/>
        <end position="271"/>
    </location>
</feature>
<feature type="transmembrane region" description="Helical" evidence="7">
    <location>
        <begin position="377"/>
        <end position="398"/>
    </location>
</feature>
<dbReference type="SMART" id="SM00220">
    <property type="entry name" value="S_TKc"/>
    <property type="match status" value="1"/>
</dbReference>
<dbReference type="SUPFAM" id="SSF56112">
    <property type="entry name" value="Protein kinase-like (PK-like)"/>
    <property type="match status" value="1"/>
</dbReference>
<dbReference type="GO" id="GO:0004674">
    <property type="term" value="F:protein serine/threonine kinase activity"/>
    <property type="evidence" value="ECO:0007669"/>
    <property type="project" value="UniProtKB-KW"/>
</dbReference>
<dbReference type="InterPro" id="IPR017441">
    <property type="entry name" value="Protein_kinase_ATP_BS"/>
</dbReference>
<keyword evidence="1" id="KW-0808">Transferase</keyword>
<dbReference type="InterPro" id="IPR000719">
    <property type="entry name" value="Prot_kinase_dom"/>
</dbReference>
<evidence type="ECO:0000256" key="1">
    <source>
        <dbReference type="ARBA" id="ARBA00022679"/>
    </source>
</evidence>